<sequence>MRNIAIVVLCFSFAGMAAAMDVKLPAETAKLRASTLPGYAIATRTCGICHSLDYVAYQPPGMSQAQWTAEVTKMQRVYGAPIGDDDVKLVGAYLSAVYGSEEGTDGGTTSGQSAQDISTTKRSP</sequence>
<feature type="region of interest" description="Disordered" evidence="1">
    <location>
        <begin position="100"/>
        <end position="124"/>
    </location>
</feature>
<gene>
    <name evidence="3" type="ORF">EC912_101547</name>
</gene>
<keyword evidence="4" id="KW-1185">Reference proteome</keyword>
<dbReference type="InterPro" id="IPR036909">
    <property type="entry name" value="Cyt_c-like_dom_sf"/>
</dbReference>
<evidence type="ECO:0000256" key="2">
    <source>
        <dbReference type="SAM" id="SignalP"/>
    </source>
</evidence>
<feature type="chain" id="PRO_5020250087" description="Sulfite dehydrogenase (Cytochrome) subunit SorB" evidence="2">
    <location>
        <begin position="20"/>
        <end position="124"/>
    </location>
</feature>
<dbReference type="Gene3D" id="1.10.760.10">
    <property type="entry name" value="Cytochrome c-like domain"/>
    <property type="match status" value="1"/>
</dbReference>
<dbReference type="Proteomes" id="UP000295645">
    <property type="component" value="Unassembled WGS sequence"/>
</dbReference>
<keyword evidence="2" id="KW-0732">Signal</keyword>
<evidence type="ECO:0000256" key="1">
    <source>
        <dbReference type="SAM" id="MobiDB-lite"/>
    </source>
</evidence>
<organism evidence="3 4">
    <name type="scientific">Luteibacter rhizovicinus</name>
    <dbReference type="NCBI Taxonomy" id="242606"/>
    <lineage>
        <taxon>Bacteria</taxon>
        <taxon>Pseudomonadati</taxon>
        <taxon>Pseudomonadota</taxon>
        <taxon>Gammaproteobacteria</taxon>
        <taxon>Lysobacterales</taxon>
        <taxon>Rhodanobacteraceae</taxon>
        <taxon>Luteibacter</taxon>
    </lineage>
</organism>
<name>A0A4R3YXR3_9GAMM</name>
<dbReference type="EMBL" id="SMCS01000001">
    <property type="protein sequence ID" value="TCV97531.1"/>
    <property type="molecule type" value="Genomic_DNA"/>
</dbReference>
<feature type="compositionally biased region" description="Polar residues" evidence="1">
    <location>
        <begin position="112"/>
        <end position="124"/>
    </location>
</feature>
<dbReference type="AlphaFoldDB" id="A0A4R3YXR3"/>
<proteinExistence type="predicted"/>
<dbReference type="SUPFAM" id="SSF46626">
    <property type="entry name" value="Cytochrome c"/>
    <property type="match status" value="1"/>
</dbReference>
<dbReference type="GO" id="GO:0009055">
    <property type="term" value="F:electron transfer activity"/>
    <property type="evidence" value="ECO:0007669"/>
    <property type="project" value="InterPro"/>
</dbReference>
<comment type="caution">
    <text evidence="3">The sequence shown here is derived from an EMBL/GenBank/DDBJ whole genome shotgun (WGS) entry which is preliminary data.</text>
</comment>
<dbReference type="RefSeq" id="WP_132141585.1">
    <property type="nucleotide sequence ID" value="NZ_SMCS01000001.1"/>
</dbReference>
<protein>
    <recommendedName>
        <fullName evidence="5">Sulfite dehydrogenase (Cytochrome) subunit SorB</fullName>
    </recommendedName>
</protein>
<reference evidence="3 4" key="1">
    <citation type="submission" date="2019-03" db="EMBL/GenBank/DDBJ databases">
        <title>Above-ground endophytic microbial communities from plants in different locations in the United States.</title>
        <authorList>
            <person name="Frank C."/>
        </authorList>
    </citation>
    <scope>NUCLEOTIDE SEQUENCE [LARGE SCALE GENOMIC DNA]</scope>
    <source>
        <strain evidence="3 4">LP_13_YM</strain>
    </source>
</reference>
<accession>A0A4R3YXR3</accession>
<feature type="signal peptide" evidence="2">
    <location>
        <begin position="1"/>
        <end position="19"/>
    </location>
</feature>
<dbReference type="OrthoDB" id="9814063at2"/>
<evidence type="ECO:0008006" key="5">
    <source>
        <dbReference type="Google" id="ProtNLM"/>
    </source>
</evidence>
<dbReference type="GO" id="GO:0020037">
    <property type="term" value="F:heme binding"/>
    <property type="evidence" value="ECO:0007669"/>
    <property type="project" value="InterPro"/>
</dbReference>
<evidence type="ECO:0000313" key="4">
    <source>
        <dbReference type="Proteomes" id="UP000295645"/>
    </source>
</evidence>
<evidence type="ECO:0000313" key="3">
    <source>
        <dbReference type="EMBL" id="TCV97531.1"/>
    </source>
</evidence>